<protein>
    <submittedName>
        <fullName evidence="2">Uncharacterized protein</fullName>
    </submittedName>
</protein>
<evidence type="ECO:0000313" key="2">
    <source>
        <dbReference type="EMBL" id="QHT29255.1"/>
    </source>
</evidence>
<sequence length="59" mass="7115">MIRTDKLVIIVVLTLFFVIGLYRIFFVERWQNYKRKPFGRVSTGSNPLGFYKRNAYRKP</sequence>
<feature type="transmembrane region" description="Helical" evidence="1">
    <location>
        <begin position="6"/>
        <end position="26"/>
    </location>
</feature>
<dbReference type="AlphaFoldDB" id="A0A6C0EPL2"/>
<proteinExistence type="predicted"/>
<keyword evidence="1" id="KW-0812">Transmembrane</keyword>
<reference evidence="2" key="1">
    <citation type="journal article" date="2020" name="Nature">
        <title>Giant virus diversity and host interactions through global metagenomics.</title>
        <authorList>
            <person name="Schulz F."/>
            <person name="Roux S."/>
            <person name="Paez-Espino D."/>
            <person name="Jungbluth S."/>
            <person name="Walsh D.A."/>
            <person name="Denef V.J."/>
            <person name="McMahon K.D."/>
            <person name="Konstantinidis K.T."/>
            <person name="Eloe-Fadrosh E.A."/>
            <person name="Kyrpides N.C."/>
            <person name="Woyke T."/>
        </authorList>
    </citation>
    <scope>NUCLEOTIDE SEQUENCE</scope>
    <source>
        <strain evidence="2">GVMAG-M-3300001351-8</strain>
    </source>
</reference>
<organism evidence="2">
    <name type="scientific">viral metagenome</name>
    <dbReference type="NCBI Taxonomy" id="1070528"/>
    <lineage>
        <taxon>unclassified sequences</taxon>
        <taxon>metagenomes</taxon>
        <taxon>organismal metagenomes</taxon>
    </lineage>
</organism>
<dbReference type="EMBL" id="MN738874">
    <property type="protein sequence ID" value="QHT29255.1"/>
    <property type="molecule type" value="Genomic_DNA"/>
</dbReference>
<keyword evidence="1" id="KW-0472">Membrane</keyword>
<name>A0A6C0EPL2_9ZZZZ</name>
<keyword evidence="1" id="KW-1133">Transmembrane helix</keyword>
<accession>A0A6C0EPL2</accession>
<evidence type="ECO:0000256" key="1">
    <source>
        <dbReference type="SAM" id="Phobius"/>
    </source>
</evidence>